<dbReference type="AlphaFoldDB" id="A0A8H9K4Z8"/>
<sequence length="689" mass="77643">MSEIKVLSGEAKPVLVISCSDKKLDSKAPAFDIYDGGIFKMLRANMSNPLDFFEVLILSAEHGLLSADDIIEPYDKRMCSRNKEKDLTEYAEKHGDAAKKLLYKVSRQSRDVYVALSNDYLAAFDLMLGGEEGVQKLLGRFQNHYISRGHTGIGDLRGRLTRIIKNVTTNSQFPITNFRSGVANFPELGYLAAGCDIGASLAHTNRAKGSDLLSALLNATNSSRLFLDNGIITMVNEGKQIDTDWVFDEYEAIINSLKPRQAKNVSIVVPDDVFDNQAALDIVHKYAPRIMKLAAKCDVILPIHRSEDIKKHAMSMMEALGYRKGIRLGVPCLTKKDLDFALSVKDIDALLSLKNPKHDGVSLFEKAHFFGMSEATGKMKLQPRLLIAKLHGIDLSVDCCRTTAVFGKTKSGFRKGTVATMQIEENHIKKQVVSSEAYNLHTFEVENGTQPQSVGFEFKHLTDMINSDEVFMFIELFNALIAETEHYLILDVFDDADDAIEACREMVLQPDVEYLITSQIGEVDWKKFKAKLVINHELESEEERKEGLRDLIDIAKDTSFYSEFNSEHSSSDEDCVTGYLYEGIFEGCLGKFWSQYNELMVDYPDLKMEKSFTADEAEEEMELFCQLVGKREVQEILFNKLKNSNWETFLEKMGEVVEISPMEKRFEAIKVVFGTGESVPVQMPLRFCA</sequence>
<proteinExistence type="predicted"/>
<gene>
    <name evidence="2" type="ORF">I7730_00130</name>
</gene>
<dbReference type="InterPro" id="IPR049251">
    <property type="entry name" value="DUF6884"/>
</dbReference>
<comment type="caution">
    <text evidence="2">The sequence shown here is derived from an EMBL/GenBank/DDBJ whole genome shotgun (WGS) entry which is preliminary data.</text>
</comment>
<organism evidence="2">
    <name type="scientific">Vibrio vulnificus</name>
    <dbReference type="NCBI Taxonomy" id="672"/>
    <lineage>
        <taxon>Bacteria</taxon>
        <taxon>Pseudomonadati</taxon>
        <taxon>Pseudomonadota</taxon>
        <taxon>Gammaproteobacteria</taxon>
        <taxon>Vibrionales</taxon>
        <taxon>Vibrionaceae</taxon>
        <taxon>Vibrio</taxon>
    </lineage>
</organism>
<protein>
    <recommendedName>
        <fullName evidence="1">DUF6884 domain-containing protein</fullName>
    </recommendedName>
</protein>
<accession>A0A8H9K4Z8</accession>
<dbReference type="Proteomes" id="UP000863257">
    <property type="component" value="Unassembled WGS sequence"/>
</dbReference>
<reference evidence="2" key="2">
    <citation type="submission" date="2019-01" db="EMBL/GenBank/DDBJ databases">
        <authorList>
            <consortium name="NCBI Pathogen Detection Project"/>
        </authorList>
    </citation>
    <scope>NUCLEOTIDE SEQUENCE</scope>
    <source>
        <strain evidence="2">BCW_3452</strain>
    </source>
</reference>
<evidence type="ECO:0000259" key="1">
    <source>
        <dbReference type="Pfam" id="PF21818"/>
    </source>
</evidence>
<reference evidence="2" key="1">
    <citation type="journal article" date="2018" name="Genome Biol.">
        <title>SKESA: strategic k-mer extension for scrupulous assemblies.</title>
        <authorList>
            <person name="Souvorov A."/>
            <person name="Agarwala R."/>
            <person name="Lipman D.J."/>
        </authorList>
    </citation>
    <scope>NUCLEOTIDE SEQUENCE</scope>
    <source>
        <strain evidence="2">BCW_3452</strain>
    </source>
</reference>
<feature type="domain" description="DUF6884" evidence="1">
    <location>
        <begin position="14"/>
        <end position="102"/>
    </location>
</feature>
<name>A0A8H9K4Z8_VIBVL</name>
<dbReference type="EMBL" id="DACRBY010000001">
    <property type="protein sequence ID" value="HAS8538205.1"/>
    <property type="molecule type" value="Genomic_DNA"/>
</dbReference>
<evidence type="ECO:0000313" key="2">
    <source>
        <dbReference type="EMBL" id="HAS8538205.1"/>
    </source>
</evidence>
<dbReference type="Pfam" id="PF21818">
    <property type="entry name" value="DUF6884"/>
    <property type="match status" value="1"/>
</dbReference>